<name>A0A2C9DYZ5_UREP2</name>
<dbReference type="GO" id="GO:0120159">
    <property type="term" value="F:rRNA pseudouridine synthase activity"/>
    <property type="evidence" value="ECO:0007669"/>
    <property type="project" value="UniProtKB-ARBA"/>
</dbReference>
<dbReference type="KEGG" id="upa:UPA3_0116"/>
<evidence type="ECO:0000256" key="1">
    <source>
        <dbReference type="ARBA" id="ARBA00000073"/>
    </source>
</evidence>
<dbReference type="RefSeq" id="WP_006688664.1">
    <property type="nucleotide sequence ID" value="NC_010503.1"/>
</dbReference>
<evidence type="ECO:0000256" key="6">
    <source>
        <dbReference type="PROSITE-ProRule" id="PRU00182"/>
    </source>
</evidence>
<evidence type="ECO:0000256" key="3">
    <source>
        <dbReference type="ARBA" id="ARBA00023235"/>
    </source>
</evidence>
<dbReference type="InterPro" id="IPR006145">
    <property type="entry name" value="PsdUridine_synth_RsuA/RluA"/>
</dbReference>
<dbReference type="SUPFAM" id="SSF55120">
    <property type="entry name" value="Pseudouridine synthase"/>
    <property type="match status" value="1"/>
</dbReference>
<dbReference type="Proteomes" id="UP000002162">
    <property type="component" value="Chromosome"/>
</dbReference>
<dbReference type="GO" id="GO:0000455">
    <property type="term" value="P:enzyme-directed rRNA pseudouridine synthesis"/>
    <property type="evidence" value="ECO:0007669"/>
    <property type="project" value="UniProtKB-ARBA"/>
</dbReference>
<dbReference type="InterPro" id="IPR050188">
    <property type="entry name" value="RluA_PseudoU_synthase"/>
</dbReference>
<dbReference type="CDD" id="cd02869">
    <property type="entry name" value="PseudoU_synth_RluA_like"/>
    <property type="match status" value="1"/>
</dbReference>
<dbReference type="HOGENOM" id="CLU_016902_1_0_14"/>
<dbReference type="InterPro" id="IPR002942">
    <property type="entry name" value="S4_RNA-bd"/>
</dbReference>
<comment type="similarity">
    <text evidence="2">Belongs to the pseudouridine synthase RluA family.</text>
</comment>
<dbReference type="EMBL" id="CP000942">
    <property type="protein sequence ID" value="ACA33178.1"/>
    <property type="molecule type" value="Genomic_DNA"/>
</dbReference>
<evidence type="ECO:0000256" key="5">
    <source>
        <dbReference type="ARBA" id="ARBA00033164"/>
    </source>
</evidence>
<comment type="catalytic activity">
    <reaction evidence="1">
        <text>a uridine in RNA = a pseudouridine in RNA</text>
        <dbReference type="Rhea" id="RHEA:48348"/>
        <dbReference type="Rhea" id="RHEA-COMP:12068"/>
        <dbReference type="Rhea" id="RHEA-COMP:12069"/>
        <dbReference type="ChEBI" id="CHEBI:65314"/>
        <dbReference type="ChEBI" id="CHEBI:65315"/>
    </reaction>
</comment>
<dbReference type="SUPFAM" id="SSF55174">
    <property type="entry name" value="Alpha-L RNA-binding motif"/>
    <property type="match status" value="1"/>
</dbReference>
<dbReference type="Pfam" id="PF01479">
    <property type="entry name" value="S4"/>
    <property type="match status" value="1"/>
</dbReference>
<reference evidence="8 9" key="1">
    <citation type="submission" date="2008-02" db="EMBL/GenBank/DDBJ databases">
        <title>Genome sequence of Ureaplasma parvum serovar 3.</title>
        <authorList>
            <person name="Methe B.A."/>
            <person name="Glass J."/>
            <person name="Waites K."/>
            <person name="Shrivastava S."/>
        </authorList>
    </citation>
    <scope>NUCLEOTIDE SEQUENCE [LARGE SCALE GENOMIC DNA]</scope>
    <source>
        <strain evidence="9">ATCC 27815 / 27 / NCTC 11736</strain>
    </source>
</reference>
<dbReference type="InterPro" id="IPR006224">
    <property type="entry name" value="PsdUridine_synth_RluA-like_CS"/>
</dbReference>
<gene>
    <name evidence="8" type="ordered locus">UPA3_0116</name>
</gene>
<organism evidence="8 9">
    <name type="scientific">Ureaplasma parvum serovar 3 (strain ATCC 27815 / 27 / NCTC 11736)</name>
    <dbReference type="NCBI Taxonomy" id="505682"/>
    <lineage>
        <taxon>Bacteria</taxon>
        <taxon>Bacillati</taxon>
        <taxon>Mycoplasmatota</taxon>
        <taxon>Mycoplasmoidales</taxon>
        <taxon>Mycoplasmoidaceae</taxon>
        <taxon>Ureaplasma</taxon>
    </lineage>
</organism>
<evidence type="ECO:0000313" key="8">
    <source>
        <dbReference type="EMBL" id="ACA33178.1"/>
    </source>
</evidence>
<dbReference type="GO" id="GO:0003723">
    <property type="term" value="F:RNA binding"/>
    <property type="evidence" value="ECO:0007669"/>
    <property type="project" value="UniProtKB-KW"/>
</dbReference>
<feature type="domain" description="RNA-binding S4" evidence="7">
    <location>
        <begin position="15"/>
        <end position="75"/>
    </location>
</feature>
<dbReference type="Gene3D" id="3.30.2350.10">
    <property type="entry name" value="Pseudouridine synthase"/>
    <property type="match status" value="1"/>
</dbReference>
<dbReference type="GeneID" id="29672748"/>
<dbReference type="PROSITE" id="PS01129">
    <property type="entry name" value="PSI_RLU"/>
    <property type="match status" value="1"/>
</dbReference>
<dbReference type="PROSITE" id="PS50889">
    <property type="entry name" value="S4"/>
    <property type="match status" value="1"/>
</dbReference>
<dbReference type="Gene3D" id="3.10.290.10">
    <property type="entry name" value="RNA-binding S4 domain"/>
    <property type="match status" value="1"/>
</dbReference>
<evidence type="ECO:0000256" key="4">
    <source>
        <dbReference type="ARBA" id="ARBA00031870"/>
    </source>
</evidence>
<dbReference type="PANTHER" id="PTHR21600">
    <property type="entry name" value="MITOCHONDRIAL RNA PSEUDOURIDINE SYNTHASE"/>
    <property type="match status" value="1"/>
</dbReference>
<dbReference type="PANTHER" id="PTHR21600:SF44">
    <property type="entry name" value="RIBOSOMAL LARGE SUBUNIT PSEUDOURIDINE SYNTHASE D"/>
    <property type="match status" value="1"/>
</dbReference>
<dbReference type="SMART" id="SM00363">
    <property type="entry name" value="S4"/>
    <property type="match status" value="1"/>
</dbReference>
<keyword evidence="6" id="KW-0694">RNA-binding</keyword>
<evidence type="ECO:0000259" key="7">
    <source>
        <dbReference type="SMART" id="SM00363"/>
    </source>
</evidence>
<protein>
    <recommendedName>
        <fullName evidence="4">RNA pseudouridylate synthase</fullName>
    </recommendedName>
    <alternativeName>
        <fullName evidence="5">RNA-uridine isomerase</fullName>
    </alternativeName>
</protein>
<dbReference type="CDD" id="cd00165">
    <property type="entry name" value="S4"/>
    <property type="match status" value="1"/>
</dbReference>
<dbReference type="AlphaFoldDB" id="A0A2C9DYZ5"/>
<proteinExistence type="inferred from homology"/>
<dbReference type="InterPro" id="IPR020103">
    <property type="entry name" value="PsdUridine_synth_cat_dom_sf"/>
</dbReference>
<dbReference type="InterPro" id="IPR036986">
    <property type="entry name" value="S4_RNA-bd_sf"/>
</dbReference>
<sequence length="315" mass="37672">MNLKEIKIKINDANQRLDRFLLKNFPNLSRIAVYKIIRTKDVKVNHKKVDHNYLLKENDVVSIYAKENFLEKKVDLSFANAKDELDIIYEDKNILVVHKPIGLIVHEDNRYKNDTLQNRIKKYLVKKDEYHPFDESAFVPSLCHRLDLNTSGLIVAAKTANALRVITEMFKNNDVIRIYKCLTYNQLPKNNDVIYNFMYKADDNTMIVQNFKTKFNKTAITKYTYIDKYKKYFIYDIELLTGRTHQIRAVLNFLHAPIVGEQKYITKDIDKNQNYMYQCLVSYKIKFINLKKYQCEELNYLENKEFRIKNIWFLK</sequence>
<evidence type="ECO:0000313" key="9">
    <source>
        <dbReference type="Proteomes" id="UP000002162"/>
    </source>
</evidence>
<accession>A0A2C9DYZ5</accession>
<dbReference type="Pfam" id="PF00849">
    <property type="entry name" value="PseudoU_synth_2"/>
    <property type="match status" value="1"/>
</dbReference>
<keyword evidence="3" id="KW-0413">Isomerase</keyword>
<evidence type="ECO:0000256" key="2">
    <source>
        <dbReference type="ARBA" id="ARBA00010876"/>
    </source>
</evidence>